<proteinExistence type="predicted"/>
<evidence type="ECO:0000313" key="2">
    <source>
        <dbReference type="EMBL" id="KAH1175673.1"/>
    </source>
</evidence>
<accession>A0A9D3XA74</accession>
<name>A0A9D3XA74_9SAUR</name>
<dbReference type="EMBL" id="JAHDVG010000476">
    <property type="protein sequence ID" value="KAH1175673.1"/>
    <property type="molecule type" value="Genomic_DNA"/>
</dbReference>
<dbReference type="AlphaFoldDB" id="A0A9D3XA74"/>
<sequence>MLCPGPAKAHATPLPNGGTGSRGDTQQASPLPPLQGKPASAAWLHISACEEPGVRMAAVTLQRTAGEAMHPRSNRLGGGSRPRQAEGLSQHHCLYAAAESRVPRPALGPSWTPFPNGPLQGHRRCQGWGAEPPPHRTQALESPLRLPQLCPVAGCNRHLSHNPSFPSEGGIGGLMESPPPSC</sequence>
<evidence type="ECO:0000256" key="1">
    <source>
        <dbReference type="SAM" id="MobiDB-lite"/>
    </source>
</evidence>
<comment type="caution">
    <text evidence="2">The sequence shown here is derived from an EMBL/GenBank/DDBJ whole genome shotgun (WGS) entry which is preliminary data.</text>
</comment>
<gene>
    <name evidence="2" type="ORF">KIL84_022198</name>
</gene>
<organism evidence="2 3">
    <name type="scientific">Mauremys mutica</name>
    <name type="common">yellowpond turtle</name>
    <dbReference type="NCBI Taxonomy" id="74926"/>
    <lineage>
        <taxon>Eukaryota</taxon>
        <taxon>Metazoa</taxon>
        <taxon>Chordata</taxon>
        <taxon>Craniata</taxon>
        <taxon>Vertebrata</taxon>
        <taxon>Euteleostomi</taxon>
        <taxon>Archelosauria</taxon>
        <taxon>Testudinata</taxon>
        <taxon>Testudines</taxon>
        <taxon>Cryptodira</taxon>
        <taxon>Durocryptodira</taxon>
        <taxon>Testudinoidea</taxon>
        <taxon>Geoemydidae</taxon>
        <taxon>Geoemydinae</taxon>
        <taxon>Mauremys</taxon>
    </lineage>
</organism>
<dbReference type="Proteomes" id="UP000827986">
    <property type="component" value="Unassembled WGS sequence"/>
</dbReference>
<feature type="region of interest" description="Disordered" evidence="1">
    <location>
        <begin position="64"/>
        <end position="85"/>
    </location>
</feature>
<evidence type="ECO:0000313" key="3">
    <source>
        <dbReference type="Proteomes" id="UP000827986"/>
    </source>
</evidence>
<reference evidence="2" key="1">
    <citation type="submission" date="2021-09" db="EMBL/GenBank/DDBJ databases">
        <title>The genome of Mauremys mutica provides insights into the evolution of semi-aquatic lifestyle.</title>
        <authorList>
            <person name="Gong S."/>
            <person name="Gao Y."/>
        </authorList>
    </citation>
    <scope>NUCLEOTIDE SEQUENCE</scope>
    <source>
        <strain evidence="2">MM-2020</strain>
        <tissue evidence="2">Muscle</tissue>
    </source>
</reference>
<keyword evidence="3" id="KW-1185">Reference proteome</keyword>
<feature type="region of interest" description="Disordered" evidence="1">
    <location>
        <begin position="1"/>
        <end position="39"/>
    </location>
</feature>
<protein>
    <submittedName>
        <fullName evidence="2">Uncharacterized protein</fullName>
    </submittedName>
</protein>